<dbReference type="PROSITE" id="PS51365">
    <property type="entry name" value="RENAL_DIPEPTIDASE_2"/>
    <property type="match status" value="1"/>
</dbReference>
<dbReference type="Gene3D" id="3.20.20.140">
    <property type="entry name" value="Metal-dependent hydrolases"/>
    <property type="match status" value="1"/>
</dbReference>
<dbReference type="PANTHER" id="PTHR10443:SF12">
    <property type="entry name" value="DIPEPTIDASE"/>
    <property type="match status" value="1"/>
</dbReference>
<dbReference type="Proteomes" id="UP000195897">
    <property type="component" value="Unassembled WGS sequence"/>
</dbReference>
<dbReference type="InterPro" id="IPR032466">
    <property type="entry name" value="Metal_Hydrolase"/>
</dbReference>
<evidence type="ECO:0008006" key="3">
    <source>
        <dbReference type="Google" id="ProtNLM"/>
    </source>
</evidence>
<dbReference type="InterPro" id="IPR008257">
    <property type="entry name" value="Pept_M19"/>
</dbReference>
<organism evidence="1 2">
    <name type="scientific">Butyricicoccus pullicaecorum</name>
    <dbReference type="NCBI Taxonomy" id="501571"/>
    <lineage>
        <taxon>Bacteria</taxon>
        <taxon>Bacillati</taxon>
        <taxon>Bacillota</taxon>
        <taxon>Clostridia</taxon>
        <taxon>Eubacteriales</taxon>
        <taxon>Butyricicoccaceae</taxon>
        <taxon>Butyricicoccus</taxon>
    </lineage>
</organism>
<protein>
    <recommendedName>
        <fullName evidence="3">Peptidase</fullName>
    </recommendedName>
</protein>
<evidence type="ECO:0000313" key="2">
    <source>
        <dbReference type="Proteomes" id="UP000195897"/>
    </source>
</evidence>
<dbReference type="AlphaFoldDB" id="A0A1Y4L8Y9"/>
<dbReference type="GO" id="GO:0070573">
    <property type="term" value="F:metallodipeptidase activity"/>
    <property type="evidence" value="ECO:0007669"/>
    <property type="project" value="InterPro"/>
</dbReference>
<proteinExistence type="predicted"/>
<evidence type="ECO:0000313" key="1">
    <source>
        <dbReference type="EMBL" id="OUP53195.1"/>
    </source>
</evidence>
<comment type="caution">
    <text evidence="1">The sequence shown here is derived from an EMBL/GenBank/DDBJ whole genome shotgun (WGS) entry which is preliminary data.</text>
</comment>
<accession>A0A1Y4L8Y9</accession>
<dbReference type="EMBL" id="NFKK01000005">
    <property type="protein sequence ID" value="OUP53195.1"/>
    <property type="molecule type" value="Genomic_DNA"/>
</dbReference>
<name>A0A1Y4L8Y9_9FIRM</name>
<dbReference type="SUPFAM" id="SSF51556">
    <property type="entry name" value="Metallo-dependent hydrolases"/>
    <property type="match status" value="1"/>
</dbReference>
<dbReference type="GO" id="GO:0006508">
    <property type="term" value="P:proteolysis"/>
    <property type="evidence" value="ECO:0007669"/>
    <property type="project" value="InterPro"/>
</dbReference>
<reference evidence="2" key="1">
    <citation type="submission" date="2017-04" db="EMBL/GenBank/DDBJ databases">
        <title>Function of individual gut microbiota members based on whole genome sequencing of pure cultures obtained from chicken caecum.</title>
        <authorList>
            <person name="Medvecky M."/>
            <person name="Cejkova D."/>
            <person name="Polansky O."/>
            <person name="Karasova D."/>
            <person name="Kubasova T."/>
            <person name="Cizek A."/>
            <person name="Rychlik I."/>
        </authorList>
    </citation>
    <scope>NUCLEOTIDE SEQUENCE [LARGE SCALE GENOMIC DNA]</scope>
    <source>
        <strain evidence="2">An180</strain>
    </source>
</reference>
<gene>
    <name evidence="1" type="ORF">B5F17_06390</name>
</gene>
<dbReference type="PANTHER" id="PTHR10443">
    <property type="entry name" value="MICROSOMAL DIPEPTIDASE"/>
    <property type="match status" value="1"/>
</dbReference>
<sequence>MARKVDLRGTLSTFRTHLKRRGGKNMQLFDLHCDTLFACWETEQHLRENTLCVSRDEARKYAMYTQVFALFCGAKPPVPMPGRRILADLSMEERLDILLATAKQEFSANADWLMLCRDMDDWAWARDHGRHAAFLSIEGAELLEAPGALDKAYDAGVRLVTLAWNYQNAFACGAATDNDKGLTDRGRALVQELVRRNMIIDVSHLSEAGFWDVCLETEAPFAATHSNSRACCDHKRNLTPLQFSEIVRRGGLVGLNLYSPFLREDGKSATIDDVLRHADDLLSRGGEHCLALGTDFDGCEDTPEGLRTVGDMENLAEAMLRHGYLESTVNALFYGNAVTFFTRMLGA</sequence>
<dbReference type="Pfam" id="PF01244">
    <property type="entry name" value="Peptidase_M19"/>
    <property type="match status" value="1"/>
</dbReference>